<dbReference type="Proteomes" id="UP000790347">
    <property type="component" value="Unassembled WGS sequence"/>
</dbReference>
<name>A0A922I6I1_DERFA</name>
<keyword evidence="2" id="KW-1185">Reference proteome</keyword>
<reference evidence="1" key="2">
    <citation type="journal article" date="2022" name="Res Sq">
        <title>Comparative Genomics Reveals Insights into the Divergent Evolution of Astigmatic Mites and Household Pest Adaptations.</title>
        <authorList>
            <person name="Xiong Q."/>
            <person name="Wan A.T.-Y."/>
            <person name="Liu X.-Y."/>
            <person name="Fung C.S.-H."/>
            <person name="Xiao X."/>
            <person name="Malainual N."/>
            <person name="Hou J."/>
            <person name="Wang L."/>
            <person name="Wang M."/>
            <person name="Yang K."/>
            <person name="Cui Y."/>
            <person name="Leung E."/>
            <person name="Nong W."/>
            <person name="Shin S.-K."/>
            <person name="Au S."/>
            <person name="Jeong K.Y."/>
            <person name="Chew F.T."/>
            <person name="Hui J."/>
            <person name="Leung T.F."/>
            <person name="Tungtrongchitr A."/>
            <person name="Zhong N."/>
            <person name="Liu Z."/>
            <person name="Tsui S."/>
        </authorList>
    </citation>
    <scope>NUCLEOTIDE SEQUENCE</scope>
    <source>
        <strain evidence="1">Derf</strain>
        <tissue evidence="1">Whole organism</tissue>
    </source>
</reference>
<gene>
    <name evidence="1" type="ORF">DERF_005891</name>
</gene>
<accession>A0A922I6I1</accession>
<comment type="caution">
    <text evidence="1">The sequence shown here is derived from an EMBL/GenBank/DDBJ whole genome shotgun (WGS) entry which is preliminary data.</text>
</comment>
<reference evidence="1" key="1">
    <citation type="submission" date="2013-05" db="EMBL/GenBank/DDBJ databases">
        <authorList>
            <person name="Yim A.K.Y."/>
            <person name="Chan T.F."/>
            <person name="Ji K.M."/>
            <person name="Liu X.Y."/>
            <person name="Zhou J.W."/>
            <person name="Li R.Q."/>
            <person name="Yang K.Y."/>
            <person name="Li J."/>
            <person name="Li M."/>
            <person name="Law P.T.W."/>
            <person name="Wu Y.L."/>
            <person name="Cai Z.L."/>
            <person name="Qin H."/>
            <person name="Bao Y."/>
            <person name="Leung R.K.K."/>
            <person name="Ng P.K.S."/>
            <person name="Zou J."/>
            <person name="Zhong X.J."/>
            <person name="Ran P.X."/>
            <person name="Zhong N.S."/>
            <person name="Liu Z.G."/>
            <person name="Tsui S.K.W."/>
        </authorList>
    </citation>
    <scope>NUCLEOTIDE SEQUENCE</scope>
    <source>
        <strain evidence="1">Derf</strain>
        <tissue evidence="1">Whole organism</tissue>
    </source>
</reference>
<proteinExistence type="predicted"/>
<evidence type="ECO:0000313" key="1">
    <source>
        <dbReference type="EMBL" id="KAH9522305.1"/>
    </source>
</evidence>
<evidence type="ECO:0000313" key="2">
    <source>
        <dbReference type="Proteomes" id="UP000790347"/>
    </source>
</evidence>
<organism evidence="1 2">
    <name type="scientific">Dermatophagoides farinae</name>
    <name type="common">American house dust mite</name>
    <dbReference type="NCBI Taxonomy" id="6954"/>
    <lineage>
        <taxon>Eukaryota</taxon>
        <taxon>Metazoa</taxon>
        <taxon>Ecdysozoa</taxon>
        <taxon>Arthropoda</taxon>
        <taxon>Chelicerata</taxon>
        <taxon>Arachnida</taxon>
        <taxon>Acari</taxon>
        <taxon>Acariformes</taxon>
        <taxon>Sarcoptiformes</taxon>
        <taxon>Astigmata</taxon>
        <taxon>Psoroptidia</taxon>
        <taxon>Analgoidea</taxon>
        <taxon>Pyroglyphidae</taxon>
        <taxon>Dermatophagoidinae</taxon>
        <taxon>Dermatophagoides</taxon>
    </lineage>
</organism>
<dbReference type="AlphaFoldDB" id="A0A922I6I1"/>
<protein>
    <submittedName>
        <fullName evidence="1">Uncharacterized protein</fullName>
    </submittedName>
</protein>
<dbReference type="EMBL" id="ASGP02000002">
    <property type="protein sequence ID" value="KAH9522305.1"/>
    <property type="molecule type" value="Genomic_DNA"/>
</dbReference>
<sequence>MNQMVVGNRCVPICRWLDEYHIPIYYKHSINDDNLFRLIVDWLVTVTDVDIIAVETAAKRWTSDVN</sequence>